<dbReference type="Gene3D" id="1.20.1080.10">
    <property type="entry name" value="Glycerol uptake facilitator protein"/>
    <property type="match status" value="1"/>
</dbReference>
<dbReference type="Pfam" id="PF01226">
    <property type="entry name" value="Form_Nir_trans"/>
    <property type="match status" value="1"/>
</dbReference>
<evidence type="ECO:0000256" key="1">
    <source>
        <dbReference type="ARBA" id="ARBA00004141"/>
    </source>
</evidence>
<gene>
    <name evidence="6" type="ORF">IRZ65_24170</name>
</gene>
<organism evidence="6 7">
    <name type="scientific">Pseudomonas luteola</name>
    <dbReference type="NCBI Taxonomy" id="47886"/>
    <lineage>
        <taxon>Bacteria</taxon>
        <taxon>Pseudomonadati</taxon>
        <taxon>Pseudomonadota</taxon>
        <taxon>Gammaproteobacteria</taxon>
        <taxon>Pseudomonadales</taxon>
        <taxon>Pseudomonadaceae</taxon>
        <taxon>Pseudomonas</taxon>
    </lineage>
</organism>
<protein>
    <submittedName>
        <fullName evidence="6">Formate/nitrite transporter family protein</fullName>
    </submittedName>
</protein>
<dbReference type="InterPro" id="IPR000292">
    <property type="entry name" value="For/NO2_transpt"/>
</dbReference>
<dbReference type="InterPro" id="IPR023271">
    <property type="entry name" value="Aquaporin-like"/>
</dbReference>
<dbReference type="EMBL" id="JADMCD010000022">
    <property type="protein sequence ID" value="MBF8643752.1"/>
    <property type="molecule type" value="Genomic_DNA"/>
</dbReference>
<evidence type="ECO:0000256" key="2">
    <source>
        <dbReference type="ARBA" id="ARBA00022692"/>
    </source>
</evidence>
<evidence type="ECO:0000256" key="4">
    <source>
        <dbReference type="ARBA" id="ARBA00023136"/>
    </source>
</evidence>
<keyword evidence="4 5" id="KW-0472">Membrane</keyword>
<comment type="caution">
    <text evidence="6">The sequence shown here is derived from an EMBL/GenBank/DDBJ whole genome shotgun (WGS) entry which is preliminary data.</text>
</comment>
<evidence type="ECO:0000313" key="6">
    <source>
        <dbReference type="EMBL" id="MBF8643752.1"/>
    </source>
</evidence>
<name>A0ABS0FTR3_PSELU</name>
<reference evidence="6 7" key="1">
    <citation type="submission" date="2020-10" db="EMBL/GenBank/DDBJ databases">
        <title>Genome sequences of Pseudomonas isolates.</title>
        <authorList>
            <person name="Wessels L."/>
            <person name="Reich F."/>
            <person name="Hammerl J."/>
        </authorList>
    </citation>
    <scope>NUCLEOTIDE SEQUENCE [LARGE SCALE GENOMIC DNA]</scope>
    <source>
        <strain evidence="6 7">20-MO00624-0</strain>
    </source>
</reference>
<evidence type="ECO:0000313" key="7">
    <source>
        <dbReference type="Proteomes" id="UP000626180"/>
    </source>
</evidence>
<proteinExistence type="predicted"/>
<evidence type="ECO:0000256" key="5">
    <source>
        <dbReference type="SAM" id="Phobius"/>
    </source>
</evidence>
<keyword evidence="3 5" id="KW-1133">Transmembrane helix</keyword>
<feature type="transmembrane region" description="Helical" evidence="5">
    <location>
        <begin position="89"/>
        <end position="115"/>
    </location>
</feature>
<feature type="transmembrane region" description="Helical" evidence="5">
    <location>
        <begin position="51"/>
        <end position="77"/>
    </location>
</feature>
<accession>A0ABS0FTR3</accession>
<dbReference type="Proteomes" id="UP000626180">
    <property type="component" value="Unassembled WGS sequence"/>
</dbReference>
<dbReference type="PANTHER" id="PTHR30520">
    <property type="entry name" value="FORMATE TRANSPORTER-RELATED"/>
    <property type="match status" value="1"/>
</dbReference>
<evidence type="ECO:0000256" key="3">
    <source>
        <dbReference type="ARBA" id="ARBA00022989"/>
    </source>
</evidence>
<feature type="transmembrane region" description="Helical" evidence="5">
    <location>
        <begin position="168"/>
        <end position="196"/>
    </location>
</feature>
<comment type="subcellular location">
    <subcellularLocation>
        <location evidence="1">Membrane</location>
        <topology evidence="1">Multi-pass membrane protein</topology>
    </subcellularLocation>
</comment>
<dbReference type="PANTHER" id="PTHR30520:SF2">
    <property type="entry name" value="INNER MEMBRANE PROTEIN YFDC"/>
    <property type="match status" value="1"/>
</dbReference>
<keyword evidence="7" id="KW-1185">Reference proteome</keyword>
<sequence>MKRPALAFFFLVSQRRLDLGFGPLAMAINNTSLKDVLPPPILTLLNANFYAIRFVLIVIGYSALFTAQTTSAVQPVLARRASVGALFRLWSIVLVANLIGCFLFSAAAVVLEPALGVIEPSAFGELAHRLIGKPWWVTLMSAAAADWLMGLLSWLIAASRETTSQIIVVWLATVVIGLSGMHHFIAGTIEILMGYFPAKVPPG</sequence>
<keyword evidence="2 5" id="KW-0812">Transmembrane</keyword>
<feature type="transmembrane region" description="Helical" evidence="5">
    <location>
        <begin position="135"/>
        <end position="156"/>
    </location>
</feature>